<keyword evidence="8" id="KW-1185">Reference proteome</keyword>
<evidence type="ECO:0000256" key="4">
    <source>
        <dbReference type="SAM" id="MobiDB-lite"/>
    </source>
</evidence>
<dbReference type="PANTHER" id="PTHR23151">
    <property type="entry name" value="DIHYDROLIPOAMIDE ACETYL/SUCCINYL-TRANSFERASE-RELATED"/>
    <property type="match status" value="1"/>
</dbReference>
<dbReference type="GO" id="GO:0006086">
    <property type="term" value="P:pyruvate decarboxylation to acetyl-CoA"/>
    <property type="evidence" value="ECO:0007669"/>
    <property type="project" value="InterPro"/>
</dbReference>
<evidence type="ECO:0008006" key="9">
    <source>
        <dbReference type="Google" id="ProtNLM"/>
    </source>
</evidence>
<comment type="similarity">
    <text evidence="1">Belongs to the 2-oxoacid dehydrogenase family.</text>
</comment>
<dbReference type="InterPro" id="IPR003016">
    <property type="entry name" value="2-oxoA_DH_lipoyl-BS"/>
</dbReference>
<dbReference type="EMBL" id="RSCE01000006">
    <property type="protein sequence ID" value="RSH81887.1"/>
    <property type="molecule type" value="Genomic_DNA"/>
</dbReference>
<evidence type="ECO:0000259" key="6">
    <source>
        <dbReference type="PROSITE" id="PS51826"/>
    </source>
</evidence>
<dbReference type="Pfam" id="PF00364">
    <property type="entry name" value="Biotin_lipoyl"/>
    <property type="match status" value="1"/>
</dbReference>
<dbReference type="PROSITE" id="PS00189">
    <property type="entry name" value="LIPOYL"/>
    <property type="match status" value="1"/>
</dbReference>
<dbReference type="GO" id="GO:0004742">
    <property type="term" value="F:dihydrolipoyllysine-residue acetyltransferase activity"/>
    <property type="evidence" value="ECO:0007669"/>
    <property type="project" value="TreeGrafter"/>
</dbReference>
<evidence type="ECO:0000256" key="1">
    <source>
        <dbReference type="ARBA" id="ARBA00007317"/>
    </source>
</evidence>
<evidence type="ECO:0000313" key="8">
    <source>
        <dbReference type="Proteomes" id="UP000279236"/>
    </source>
</evidence>
<dbReference type="Proteomes" id="UP000279236">
    <property type="component" value="Unassembled WGS sequence"/>
</dbReference>
<organism evidence="7 8">
    <name type="scientific">Apiotrichum porosum</name>
    <dbReference type="NCBI Taxonomy" id="105984"/>
    <lineage>
        <taxon>Eukaryota</taxon>
        <taxon>Fungi</taxon>
        <taxon>Dikarya</taxon>
        <taxon>Basidiomycota</taxon>
        <taxon>Agaricomycotina</taxon>
        <taxon>Tremellomycetes</taxon>
        <taxon>Trichosporonales</taxon>
        <taxon>Trichosporonaceae</taxon>
        <taxon>Apiotrichum</taxon>
    </lineage>
</organism>
<name>A0A427XSU1_9TREE</name>
<evidence type="ECO:0000259" key="5">
    <source>
        <dbReference type="PROSITE" id="PS50968"/>
    </source>
</evidence>
<dbReference type="Gene3D" id="2.40.50.100">
    <property type="match status" value="1"/>
</dbReference>
<feature type="region of interest" description="Disordered" evidence="4">
    <location>
        <begin position="305"/>
        <end position="326"/>
    </location>
</feature>
<dbReference type="PANTHER" id="PTHR23151:SF82">
    <property type="entry name" value="PYRUVATE DEHYDROGENASE COMPLEX PROTEIN X COMPONENT, MITOCHONDRIAL"/>
    <property type="match status" value="1"/>
</dbReference>
<dbReference type="PROSITE" id="PS51826">
    <property type="entry name" value="PSBD"/>
    <property type="match status" value="1"/>
</dbReference>
<feature type="region of interest" description="Disordered" evidence="4">
    <location>
        <begin position="119"/>
        <end position="154"/>
    </location>
</feature>
<evidence type="ECO:0000256" key="3">
    <source>
        <dbReference type="ARBA" id="ARBA00022946"/>
    </source>
</evidence>
<gene>
    <name evidence="7" type="ORF">EHS24_008083</name>
</gene>
<dbReference type="Gene3D" id="4.10.320.10">
    <property type="entry name" value="E3-binding domain"/>
    <property type="match status" value="1"/>
</dbReference>
<accession>A0A427XSU1</accession>
<dbReference type="GO" id="GO:0045254">
    <property type="term" value="C:pyruvate dehydrogenase complex"/>
    <property type="evidence" value="ECO:0007669"/>
    <property type="project" value="InterPro"/>
</dbReference>
<dbReference type="SUPFAM" id="SSF51230">
    <property type="entry name" value="Single hybrid motif"/>
    <property type="match status" value="1"/>
</dbReference>
<proteinExistence type="inferred from homology"/>
<dbReference type="AlphaFoldDB" id="A0A427XSU1"/>
<keyword evidence="2" id="KW-0450">Lipoyl</keyword>
<comment type="caution">
    <text evidence="7">The sequence shown here is derived from an EMBL/GenBank/DDBJ whole genome shotgun (WGS) entry which is preliminary data.</text>
</comment>
<sequence>MRAASSIARSLRSAAIRPRAMHARFASTLLKMPAMSPTMTEGGVAGWKVNEGQAFNAGDVILEVETDKATIDVEASDDGVMGKILVQAGSKNVPVGAAIAVLAEEGDDLANLEIPADTPESAIPHRDEPAAESAPAPAAPAAKEQPAAPAQATHHVELDASKPVFPSVSRLLHNSTLTSEQVAQIKPSGRHGMLTKGDVLAAMGKISNPYGSAEKMVKDPMGASGKRASEPKTASAGAGAAAAAPKPEPPLDGPALRRLIAAGLAKAAAPKPAPKAAEATASARTTDAEFDDLLADYFPARPAPATAPVADGAAAPAPKDEFAGLY</sequence>
<feature type="domain" description="Peripheral subunit-binding (PSBD)" evidence="6">
    <location>
        <begin position="163"/>
        <end position="203"/>
    </location>
</feature>
<keyword evidence="3" id="KW-0809">Transit peptide</keyword>
<feature type="domain" description="Lipoyl-binding" evidence="5">
    <location>
        <begin position="27"/>
        <end position="103"/>
    </location>
</feature>
<dbReference type="InterPro" id="IPR011053">
    <property type="entry name" value="Single_hybrid_motif"/>
</dbReference>
<evidence type="ECO:0000256" key="2">
    <source>
        <dbReference type="ARBA" id="ARBA00022823"/>
    </source>
</evidence>
<feature type="compositionally biased region" description="Low complexity" evidence="4">
    <location>
        <begin position="234"/>
        <end position="244"/>
    </location>
</feature>
<dbReference type="InterPro" id="IPR036625">
    <property type="entry name" value="E3-bd_dom_sf"/>
</dbReference>
<dbReference type="InterPro" id="IPR000089">
    <property type="entry name" value="Biotin_lipoyl"/>
</dbReference>
<dbReference type="STRING" id="105984.A0A427XSU1"/>
<feature type="region of interest" description="Disordered" evidence="4">
    <location>
        <begin position="210"/>
        <end position="254"/>
    </location>
</feature>
<dbReference type="GeneID" id="39592626"/>
<reference evidence="7 8" key="1">
    <citation type="submission" date="2018-11" db="EMBL/GenBank/DDBJ databases">
        <title>Genome sequence of Apiotrichum porosum DSM 27194.</title>
        <authorList>
            <person name="Aliyu H."/>
            <person name="Gorte O."/>
            <person name="Ochsenreither K."/>
        </authorList>
    </citation>
    <scope>NUCLEOTIDE SEQUENCE [LARGE SCALE GENOMIC DNA]</scope>
    <source>
        <strain evidence="7 8">DSM 27194</strain>
    </source>
</reference>
<dbReference type="CDD" id="cd06849">
    <property type="entry name" value="lipoyl_domain"/>
    <property type="match status" value="1"/>
</dbReference>
<dbReference type="PROSITE" id="PS50968">
    <property type="entry name" value="BIOTINYL_LIPOYL"/>
    <property type="match status" value="1"/>
</dbReference>
<feature type="compositionally biased region" description="Low complexity" evidence="4">
    <location>
        <begin position="131"/>
        <end position="152"/>
    </location>
</feature>
<dbReference type="FunFam" id="2.40.50.100:FF:000010">
    <property type="entry name" value="Acetyltransferase component of pyruvate dehydrogenase complex"/>
    <property type="match status" value="1"/>
</dbReference>
<dbReference type="RefSeq" id="XP_028476342.1">
    <property type="nucleotide sequence ID" value="XM_028623409.1"/>
</dbReference>
<feature type="compositionally biased region" description="Low complexity" evidence="4">
    <location>
        <begin position="305"/>
        <end position="317"/>
    </location>
</feature>
<dbReference type="InterPro" id="IPR004167">
    <property type="entry name" value="PSBD"/>
</dbReference>
<protein>
    <recommendedName>
        <fullName evidence="9">Pyridoxine biosynthesis protein</fullName>
    </recommendedName>
</protein>
<evidence type="ECO:0000313" key="7">
    <source>
        <dbReference type="EMBL" id="RSH81887.1"/>
    </source>
</evidence>
<dbReference type="OrthoDB" id="537444at2759"/>
<dbReference type="InterPro" id="IPR045257">
    <property type="entry name" value="E2/Pdx1"/>
</dbReference>